<keyword evidence="3" id="KW-1185">Reference proteome</keyword>
<feature type="transmembrane region" description="Helical" evidence="1">
    <location>
        <begin position="38"/>
        <end position="57"/>
    </location>
</feature>
<keyword evidence="1" id="KW-1133">Transmembrane helix</keyword>
<comment type="caution">
    <text evidence="2">The sequence shown here is derived from an EMBL/GenBank/DDBJ whole genome shotgun (WGS) entry which is preliminary data.</text>
</comment>
<keyword evidence="1" id="KW-0472">Membrane</keyword>
<dbReference type="Proteomes" id="UP000252558">
    <property type="component" value="Unassembled WGS sequence"/>
</dbReference>
<sequence>MYLTKLTLPAVGTKFRLRQGLFNCGIIPMKNAKMKWRISFIISVISLIYFCVHMFVYEQSTDNSSQLVQTSLNKETIIIPSYNDGSPPLHHQTFIHSNSKEANSLLSFISDRTISDELQLVEKIEDRLLDMLSLQEVNGVEVSTISCQNTSCYISFYSSLPLSQTQIVEGIVAIFDNDIELTISSPPSSDFFFSEIVVEQI</sequence>
<keyword evidence="1" id="KW-0812">Transmembrane</keyword>
<evidence type="ECO:0000256" key="1">
    <source>
        <dbReference type="SAM" id="Phobius"/>
    </source>
</evidence>
<dbReference type="AlphaFoldDB" id="A0A368NMR1"/>
<gene>
    <name evidence="2" type="ORF">DU002_04300</name>
</gene>
<accession>A0A368NMR1</accession>
<dbReference type="EMBL" id="QPID01000002">
    <property type="protein sequence ID" value="RCU51698.1"/>
    <property type="molecule type" value="Genomic_DNA"/>
</dbReference>
<name>A0A368NMR1_9GAMM</name>
<evidence type="ECO:0000313" key="3">
    <source>
        <dbReference type="Proteomes" id="UP000252558"/>
    </source>
</evidence>
<evidence type="ECO:0000313" key="2">
    <source>
        <dbReference type="EMBL" id="RCU51698.1"/>
    </source>
</evidence>
<proteinExistence type="predicted"/>
<protein>
    <submittedName>
        <fullName evidence="2">Uncharacterized protein</fullName>
    </submittedName>
</protein>
<reference evidence="2 3" key="1">
    <citation type="submission" date="2018-07" db="EMBL/GenBank/DDBJ databases">
        <title>Corallincola holothuriorum sp. nov., a new facultative anaerobe isolated from sea cucumber Apostichopus japonicus.</title>
        <authorList>
            <person name="Xia H."/>
        </authorList>
    </citation>
    <scope>NUCLEOTIDE SEQUENCE [LARGE SCALE GENOMIC DNA]</scope>
    <source>
        <strain evidence="2 3">C4</strain>
    </source>
</reference>
<organism evidence="2 3">
    <name type="scientific">Corallincola holothuriorum</name>
    <dbReference type="NCBI Taxonomy" id="2282215"/>
    <lineage>
        <taxon>Bacteria</taxon>
        <taxon>Pseudomonadati</taxon>
        <taxon>Pseudomonadota</taxon>
        <taxon>Gammaproteobacteria</taxon>
        <taxon>Alteromonadales</taxon>
        <taxon>Psychromonadaceae</taxon>
        <taxon>Corallincola</taxon>
    </lineage>
</organism>